<dbReference type="PROSITE" id="PS50931">
    <property type="entry name" value="HTH_LYSR"/>
    <property type="match status" value="1"/>
</dbReference>
<dbReference type="SUPFAM" id="SSF53850">
    <property type="entry name" value="Periplasmic binding protein-like II"/>
    <property type="match status" value="1"/>
</dbReference>
<dbReference type="InterPro" id="IPR036388">
    <property type="entry name" value="WH-like_DNA-bd_sf"/>
</dbReference>
<dbReference type="Pfam" id="PF00126">
    <property type="entry name" value="HTH_1"/>
    <property type="match status" value="1"/>
</dbReference>
<evidence type="ECO:0000256" key="4">
    <source>
        <dbReference type="ARBA" id="ARBA00023163"/>
    </source>
</evidence>
<dbReference type="Gene3D" id="1.10.10.10">
    <property type="entry name" value="Winged helix-like DNA-binding domain superfamily/Winged helix DNA-binding domain"/>
    <property type="match status" value="1"/>
</dbReference>
<dbReference type="Proteomes" id="UP000289184">
    <property type="component" value="Unassembled WGS sequence"/>
</dbReference>
<dbReference type="CDD" id="cd08432">
    <property type="entry name" value="PBP2_GcdR_TrpI_HvrB_AmpR_like"/>
    <property type="match status" value="1"/>
</dbReference>
<dbReference type="AlphaFoldDB" id="A0A446CVK1"/>
<keyword evidence="2" id="KW-0805">Transcription regulation</keyword>
<dbReference type="SUPFAM" id="SSF46785">
    <property type="entry name" value="Winged helix' DNA-binding domain"/>
    <property type="match status" value="1"/>
</dbReference>
<reference evidence="6 7" key="1">
    <citation type="submission" date="2018-07" db="EMBL/GenBank/DDBJ databases">
        <authorList>
            <person name="Peeters C."/>
        </authorList>
    </citation>
    <scope>NUCLEOTIDE SEQUENCE [LARGE SCALE GENOMIC DNA]</scope>
    <source>
        <strain evidence="6 7">LMG 3411</strain>
    </source>
</reference>
<evidence type="ECO:0000256" key="1">
    <source>
        <dbReference type="ARBA" id="ARBA00009437"/>
    </source>
</evidence>
<dbReference type="NCBIfam" id="NF008352">
    <property type="entry name" value="PRK11139.1"/>
    <property type="match status" value="1"/>
</dbReference>
<gene>
    <name evidence="6" type="primary">gcvA_16</name>
    <name evidence="6" type="ORF">AGI3411_05338</name>
</gene>
<dbReference type="Gene3D" id="3.40.190.10">
    <property type="entry name" value="Periplasmic binding protein-like II"/>
    <property type="match status" value="2"/>
</dbReference>
<keyword evidence="3" id="KW-0238">DNA-binding</keyword>
<evidence type="ECO:0000313" key="6">
    <source>
        <dbReference type="EMBL" id="SSW71860.1"/>
    </source>
</evidence>
<dbReference type="InterPro" id="IPR058163">
    <property type="entry name" value="LysR-type_TF_proteobact-type"/>
</dbReference>
<keyword evidence="7" id="KW-1185">Reference proteome</keyword>
<dbReference type="GO" id="GO:0003700">
    <property type="term" value="F:DNA-binding transcription factor activity"/>
    <property type="evidence" value="ECO:0007669"/>
    <property type="project" value="InterPro"/>
</dbReference>
<dbReference type="InterPro" id="IPR036390">
    <property type="entry name" value="WH_DNA-bd_sf"/>
</dbReference>
<evidence type="ECO:0000256" key="3">
    <source>
        <dbReference type="ARBA" id="ARBA00023125"/>
    </source>
</evidence>
<protein>
    <submittedName>
        <fullName evidence="6">Glycine cleavage system transcriptional activator</fullName>
    </submittedName>
</protein>
<proteinExistence type="inferred from homology"/>
<sequence>MNPVYPLLALRAFAEVGRHGSIKRAAAALGVTSGAVSQQIRLLEARVGLSLFLRGRRSMTLTEAGASVHPNLLAAFDQIEGALRTLEAARARKALTISTVPSFAASWLVPRLGRFTRLHPDIEVRVEAAASLVDLRRDRVDIAIRHGLGSYPGLLSEPLIAPVLLPVASPALLAAGPPILAPADCLAYPLLQDGDRADWGLWLAAHGVAEDARAERGTAFEDDYLLIRAAEAGQGLALVPQEYAREEIAAGRLALALDKPWPARFAYYVVMLPDTGQRPEVAAFVEWLGQEARQPA</sequence>
<dbReference type="OrthoDB" id="8591238at2"/>
<dbReference type="GO" id="GO:0043565">
    <property type="term" value="F:sequence-specific DNA binding"/>
    <property type="evidence" value="ECO:0007669"/>
    <property type="project" value="TreeGrafter"/>
</dbReference>
<dbReference type="Pfam" id="PF03466">
    <property type="entry name" value="LysR_substrate"/>
    <property type="match status" value="1"/>
</dbReference>
<evidence type="ECO:0000256" key="2">
    <source>
        <dbReference type="ARBA" id="ARBA00023015"/>
    </source>
</evidence>
<organism evidence="6 7">
    <name type="scientific">Achromobacter agilis</name>
    <dbReference type="NCBI Taxonomy" id="1353888"/>
    <lineage>
        <taxon>Bacteria</taxon>
        <taxon>Pseudomonadati</taxon>
        <taxon>Pseudomonadota</taxon>
        <taxon>Betaproteobacteria</taxon>
        <taxon>Burkholderiales</taxon>
        <taxon>Alcaligenaceae</taxon>
        <taxon>Achromobacter</taxon>
    </lineage>
</organism>
<feature type="domain" description="HTH lysR-type" evidence="5">
    <location>
        <begin position="10"/>
        <end position="62"/>
    </location>
</feature>
<evidence type="ECO:0000259" key="5">
    <source>
        <dbReference type="PROSITE" id="PS50931"/>
    </source>
</evidence>
<dbReference type="RefSeq" id="WP_129530362.1">
    <property type="nucleotide sequence ID" value="NZ_UFQB01000032.1"/>
</dbReference>
<comment type="similarity">
    <text evidence="1">Belongs to the LysR transcriptional regulatory family.</text>
</comment>
<keyword evidence="4" id="KW-0804">Transcription</keyword>
<evidence type="ECO:0000313" key="7">
    <source>
        <dbReference type="Proteomes" id="UP000289184"/>
    </source>
</evidence>
<name>A0A446CVK1_9BURK</name>
<dbReference type="GO" id="GO:0006351">
    <property type="term" value="P:DNA-templated transcription"/>
    <property type="evidence" value="ECO:0007669"/>
    <property type="project" value="TreeGrafter"/>
</dbReference>
<dbReference type="InterPro" id="IPR005119">
    <property type="entry name" value="LysR_subst-bd"/>
</dbReference>
<dbReference type="PANTHER" id="PTHR30537:SF26">
    <property type="entry name" value="GLYCINE CLEAVAGE SYSTEM TRANSCRIPTIONAL ACTIVATOR"/>
    <property type="match status" value="1"/>
</dbReference>
<dbReference type="InterPro" id="IPR000847">
    <property type="entry name" value="LysR_HTH_N"/>
</dbReference>
<accession>A0A446CVK1</accession>
<dbReference type="EMBL" id="UFQB01000032">
    <property type="protein sequence ID" value="SSW71860.1"/>
    <property type="molecule type" value="Genomic_DNA"/>
</dbReference>
<dbReference type="PANTHER" id="PTHR30537">
    <property type="entry name" value="HTH-TYPE TRANSCRIPTIONAL REGULATOR"/>
    <property type="match status" value="1"/>
</dbReference>